<sequence length="275" mass="30643">MYRSQLLANPFISLRRLAQKALALAGLLLSGLVLLTWSLPAQAASQVSPLVEEQVLQVIRKHPEQILQLIREHPEVIVQSVQGYQQQQQSQLQQIRQAFVQALQMNPKIVIRDSPTTGASDLKVVLLEFSDFQCPYCAQAHKIIQQFMSKHADEVTLVYKHFPLTPIHPEAMPAAKAAWAAFQQGKFWEYEDALFSQQDKLGNSLYVATAKSLNLDLEKFEQDQANADRAIEEDIQLAQTLGLSGTPFFVINGEAFSGDVKLSDLEKALTGASQS</sequence>
<dbReference type="GO" id="GO:0016491">
    <property type="term" value="F:oxidoreductase activity"/>
    <property type="evidence" value="ECO:0007669"/>
    <property type="project" value="UniProtKB-KW"/>
</dbReference>
<keyword evidence="3" id="KW-0560">Oxidoreductase</keyword>
<dbReference type="Pfam" id="PF13462">
    <property type="entry name" value="Thioredoxin_4"/>
    <property type="match status" value="1"/>
</dbReference>
<evidence type="ECO:0000256" key="2">
    <source>
        <dbReference type="ARBA" id="ARBA00022729"/>
    </source>
</evidence>
<dbReference type="SUPFAM" id="SSF52833">
    <property type="entry name" value="Thioredoxin-like"/>
    <property type="match status" value="1"/>
</dbReference>
<dbReference type="PATRIC" id="fig|1173027.3.peg.377"/>
<keyword evidence="8" id="KW-1185">Reference proteome</keyword>
<dbReference type="OrthoDB" id="117402at2"/>
<dbReference type="eggNOG" id="COG1651">
    <property type="taxonomic scope" value="Bacteria"/>
</dbReference>
<evidence type="ECO:0000259" key="6">
    <source>
        <dbReference type="PROSITE" id="PS51352"/>
    </source>
</evidence>
<keyword evidence="5" id="KW-0676">Redox-active center</keyword>
<dbReference type="KEGG" id="mic:Mic7113_0345"/>
<evidence type="ECO:0000256" key="1">
    <source>
        <dbReference type="ARBA" id="ARBA00005791"/>
    </source>
</evidence>
<keyword evidence="2" id="KW-0732">Signal</keyword>
<keyword evidence="4" id="KW-1015">Disulfide bond</keyword>
<dbReference type="PANTHER" id="PTHR13887:SF14">
    <property type="entry name" value="DISULFIDE BOND FORMATION PROTEIN D"/>
    <property type="match status" value="1"/>
</dbReference>
<name>K9W930_9CYAN</name>
<dbReference type="Gene3D" id="3.40.30.10">
    <property type="entry name" value="Glutaredoxin"/>
    <property type="match status" value="1"/>
</dbReference>
<dbReference type="InterPro" id="IPR013766">
    <property type="entry name" value="Thioredoxin_domain"/>
</dbReference>
<comment type="similarity">
    <text evidence="1">Belongs to the thioredoxin family. DsbA subfamily.</text>
</comment>
<accession>K9W930</accession>
<gene>
    <name evidence="7" type="ORF">Mic7113_0345</name>
</gene>
<feature type="domain" description="Thioredoxin" evidence="6">
    <location>
        <begin position="67"/>
        <end position="274"/>
    </location>
</feature>
<dbReference type="AlphaFoldDB" id="K9W930"/>
<dbReference type="HOGENOM" id="CLU_000288_47_4_3"/>
<dbReference type="STRING" id="1173027.Mic7113_0345"/>
<dbReference type="InterPro" id="IPR012336">
    <property type="entry name" value="Thioredoxin-like_fold"/>
</dbReference>
<evidence type="ECO:0000313" key="7">
    <source>
        <dbReference type="EMBL" id="AFZ16269.1"/>
    </source>
</evidence>
<protein>
    <submittedName>
        <fullName evidence="7">Protein-disulfide isomerase</fullName>
    </submittedName>
</protein>
<dbReference type="EMBL" id="CP003630">
    <property type="protein sequence ID" value="AFZ16269.1"/>
    <property type="molecule type" value="Genomic_DNA"/>
</dbReference>
<dbReference type="RefSeq" id="WP_015180433.1">
    <property type="nucleotide sequence ID" value="NC_019738.1"/>
</dbReference>
<reference evidence="7 8" key="1">
    <citation type="submission" date="2012-06" db="EMBL/GenBank/DDBJ databases">
        <title>Finished chromosome of genome of Microcoleus sp. PCC 7113.</title>
        <authorList>
            <consortium name="US DOE Joint Genome Institute"/>
            <person name="Gugger M."/>
            <person name="Coursin T."/>
            <person name="Rippka R."/>
            <person name="Tandeau De Marsac N."/>
            <person name="Huntemann M."/>
            <person name="Wei C.-L."/>
            <person name="Han J."/>
            <person name="Detter J.C."/>
            <person name="Han C."/>
            <person name="Tapia R."/>
            <person name="Chen A."/>
            <person name="Kyrpides N."/>
            <person name="Mavromatis K."/>
            <person name="Markowitz V."/>
            <person name="Szeto E."/>
            <person name="Ivanova N."/>
            <person name="Pagani I."/>
            <person name="Pati A."/>
            <person name="Goodwin L."/>
            <person name="Nordberg H.P."/>
            <person name="Cantor M.N."/>
            <person name="Hua S.X."/>
            <person name="Woyke T."/>
            <person name="Kerfeld C.A."/>
        </authorList>
    </citation>
    <scope>NUCLEOTIDE SEQUENCE [LARGE SCALE GENOMIC DNA]</scope>
    <source>
        <strain evidence="7 8">PCC 7113</strain>
    </source>
</reference>
<dbReference type="PANTHER" id="PTHR13887">
    <property type="entry name" value="GLUTATHIONE S-TRANSFERASE KAPPA"/>
    <property type="match status" value="1"/>
</dbReference>
<evidence type="ECO:0000256" key="4">
    <source>
        <dbReference type="ARBA" id="ARBA00023157"/>
    </source>
</evidence>
<evidence type="ECO:0000256" key="5">
    <source>
        <dbReference type="ARBA" id="ARBA00023284"/>
    </source>
</evidence>
<evidence type="ECO:0000256" key="3">
    <source>
        <dbReference type="ARBA" id="ARBA00023002"/>
    </source>
</evidence>
<proteinExistence type="inferred from homology"/>
<dbReference type="Proteomes" id="UP000010471">
    <property type="component" value="Chromosome"/>
</dbReference>
<organism evidence="7 8">
    <name type="scientific">Allocoleopsis franciscana PCC 7113</name>
    <dbReference type="NCBI Taxonomy" id="1173027"/>
    <lineage>
        <taxon>Bacteria</taxon>
        <taxon>Bacillati</taxon>
        <taxon>Cyanobacteriota</taxon>
        <taxon>Cyanophyceae</taxon>
        <taxon>Coleofasciculales</taxon>
        <taxon>Coleofasciculaceae</taxon>
        <taxon>Allocoleopsis</taxon>
        <taxon>Allocoleopsis franciscana</taxon>
    </lineage>
</organism>
<keyword evidence="7" id="KW-0413">Isomerase</keyword>
<dbReference type="GO" id="GO:0016853">
    <property type="term" value="F:isomerase activity"/>
    <property type="evidence" value="ECO:0007669"/>
    <property type="project" value="UniProtKB-KW"/>
</dbReference>
<dbReference type="InterPro" id="IPR036249">
    <property type="entry name" value="Thioredoxin-like_sf"/>
</dbReference>
<evidence type="ECO:0000313" key="8">
    <source>
        <dbReference type="Proteomes" id="UP000010471"/>
    </source>
</evidence>
<dbReference type="PROSITE" id="PS51352">
    <property type="entry name" value="THIOREDOXIN_2"/>
    <property type="match status" value="1"/>
</dbReference>